<dbReference type="InterPro" id="IPR001647">
    <property type="entry name" value="HTH_TetR"/>
</dbReference>
<sequence length="199" mass="22798">MDTEQDKTTAVGRPRSQKAYEAVMKATLDLLKSGRYPSLTMEKIAKEAGVGKPTLYRWWPGVPFIVMEALKLHADTEIGLPDSGHLKSDVLEYLKRTFRSLIEGKDEIVCSLMAEAQFNPEFAAVFRDNFIFSRRAALIRLLERGQQRGELPRDTDLELIADLCYGPMWYRLLNRHSTLEDPFVDNLVSYLFDSPRPKN</sequence>
<proteinExistence type="predicted"/>
<accession>A0A1R1F485</accession>
<name>A0A1R1F485_9BACL</name>
<keyword evidence="7" id="KW-1185">Reference proteome</keyword>
<dbReference type="InterPro" id="IPR009057">
    <property type="entry name" value="Homeodomain-like_sf"/>
</dbReference>
<dbReference type="PROSITE" id="PS50977">
    <property type="entry name" value="HTH_TETR_2"/>
    <property type="match status" value="1"/>
</dbReference>
<dbReference type="GO" id="GO:0003700">
    <property type="term" value="F:DNA-binding transcription factor activity"/>
    <property type="evidence" value="ECO:0007669"/>
    <property type="project" value="TreeGrafter"/>
</dbReference>
<protein>
    <recommendedName>
        <fullName evidence="5">HTH tetR-type domain-containing protein</fullName>
    </recommendedName>
</protein>
<keyword evidence="1" id="KW-0805">Transcription regulation</keyword>
<evidence type="ECO:0000256" key="4">
    <source>
        <dbReference type="PROSITE-ProRule" id="PRU00335"/>
    </source>
</evidence>
<dbReference type="Gene3D" id="1.10.357.10">
    <property type="entry name" value="Tetracycline Repressor, domain 2"/>
    <property type="match status" value="1"/>
</dbReference>
<dbReference type="SUPFAM" id="SSF46689">
    <property type="entry name" value="Homeodomain-like"/>
    <property type="match status" value="1"/>
</dbReference>
<dbReference type="Gene3D" id="1.10.10.60">
    <property type="entry name" value="Homeodomain-like"/>
    <property type="match status" value="1"/>
</dbReference>
<gene>
    <name evidence="6" type="ORF">BK138_10675</name>
</gene>
<evidence type="ECO:0000259" key="5">
    <source>
        <dbReference type="PROSITE" id="PS50977"/>
    </source>
</evidence>
<dbReference type="AlphaFoldDB" id="A0A1R1F485"/>
<dbReference type="PANTHER" id="PTHR30055">
    <property type="entry name" value="HTH-TYPE TRANSCRIPTIONAL REGULATOR RUTR"/>
    <property type="match status" value="1"/>
</dbReference>
<dbReference type="GO" id="GO:0000976">
    <property type="term" value="F:transcription cis-regulatory region binding"/>
    <property type="evidence" value="ECO:0007669"/>
    <property type="project" value="TreeGrafter"/>
</dbReference>
<keyword evidence="2 4" id="KW-0238">DNA-binding</keyword>
<evidence type="ECO:0000256" key="2">
    <source>
        <dbReference type="ARBA" id="ARBA00023125"/>
    </source>
</evidence>
<dbReference type="EMBL" id="MRTP01000001">
    <property type="protein sequence ID" value="OMF58913.1"/>
    <property type="molecule type" value="Genomic_DNA"/>
</dbReference>
<dbReference type="Pfam" id="PF00440">
    <property type="entry name" value="TetR_N"/>
    <property type="match status" value="1"/>
</dbReference>
<feature type="DNA-binding region" description="H-T-H motif" evidence="4">
    <location>
        <begin position="40"/>
        <end position="59"/>
    </location>
</feature>
<feature type="domain" description="HTH tetR-type" evidence="5">
    <location>
        <begin position="17"/>
        <end position="77"/>
    </location>
</feature>
<evidence type="ECO:0000313" key="7">
    <source>
        <dbReference type="Proteomes" id="UP000187172"/>
    </source>
</evidence>
<organism evidence="6 7">
    <name type="scientific">Paenibacillus rhizosphaerae</name>
    <dbReference type="NCBI Taxonomy" id="297318"/>
    <lineage>
        <taxon>Bacteria</taxon>
        <taxon>Bacillati</taxon>
        <taxon>Bacillota</taxon>
        <taxon>Bacilli</taxon>
        <taxon>Bacillales</taxon>
        <taxon>Paenibacillaceae</taxon>
        <taxon>Paenibacillus</taxon>
    </lineage>
</organism>
<dbReference type="InterPro" id="IPR011075">
    <property type="entry name" value="TetR_C"/>
</dbReference>
<comment type="caution">
    <text evidence="6">The sequence shown here is derived from an EMBL/GenBank/DDBJ whole genome shotgun (WGS) entry which is preliminary data.</text>
</comment>
<dbReference type="Pfam" id="PF16859">
    <property type="entry name" value="TetR_C_11"/>
    <property type="match status" value="1"/>
</dbReference>
<evidence type="ECO:0000256" key="1">
    <source>
        <dbReference type="ARBA" id="ARBA00023015"/>
    </source>
</evidence>
<evidence type="ECO:0000256" key="3">
    <source>
        <dbReference type="ARBA" id="ARBA00023163"/>
    </source>
</evidence>
<keyword evidence="3" id="KW-0804">Transcription</keyword>
<dbReference type="InterPro" id="IPR036271">
    <property type="entry name" value="Tet_transcr_reg_TetR-rel_C_sf"/>
</dbReference>
<dbReference type="SUPFAM" id="SSF48498">
    <property type="entry name" value="Tetracyclin repressor-like, C-terminal domain"/>
    <property type="match status" value="1"/>
</dbReference>
<reference evidence="6 7" key="1">
    <citation type="submission" date="2016-11" db="EMBL/GenBank/DDBJ databases">
        <title>Paenibacillus species isolates.</title>
        <authorList>
            <person name="Beno S.M."/>
        </authorList>
    </citation>
    <scope>NUCLEOTIDE SEQUENCE [LARGE SCALE GENOMIC DNA]</scope>
    <source>
        <strain evidence="6 7">FSL R5-0378</strain>
    </source>
</reference>
<evidence type="ECO:0000313" key="6">
    <source>
        <dbReference type="EMBL" id="OMF58913.1"/>
    </source>
</evidence>
<dbReference type="STRING" id="297318.BK138_10675"/>
<dbReference type="PANTHER" id="PTHR30055:SF148">
    <property type="entry name" value="TETR-FAMILY TRANSCRIPTIONAL REGULATOR"/>
    <property type="match status" value="1"/>
</dbReference>
<dbReference type="Proteomes" id="UP000187172">
    <property type="component" value="Unassembled WGS sequence"/>
</dbReference>
<dbReference type="InterPro" id="IPR050109">
    <property type="entry name" value="HTH-type_TetR-like_transc_reg"/>
</dbReference>
<dbReference type="RefSeq" id="WP_076169161.1">
    <property type="nucleotide sequence ID" value="NZ_MRTP01000001.1"/>
</dbReference>